<gene>
    <name evidence="1" type="ORF">ACOLOM_LOCUS10685</name>
</gene>
<dbReference type="Proteomes" id="UP000789525">
    <property type="component" value="Unassembled WGS sequence"/>
</dbReference>
<proteinExistence type="predicted"/>
<evidence type="ECO:0000313" key="1">
    <source>
        <dbReference type="EMBL" id="CAG8711347.1"/>
    </source>
</evidence>
<accession>A0ACA9PL09</accession>
<evidence type="ECO:0000313" key="2">
    <source>
        <dbReference type="Proteomes" id="UP000789525"/>
    </source>
</evidence>
<comment type="caution">
    <text evidence="1">The sequence shown here is derived from an EMBL/GenBank/DDBJ whole genome shotgun (WGS) entry which is preliminary data.</text>
</comment>
<sequence>HKYVMEDIHEGSLQQLRASTPPLNPIRMIRVALEVDSQELYQEAVNELAKTDNMVSLEEARHIGIEAFYEICSLQLKRERQLRAHAHAPPPPFSPFQQVIFQQPRRW</sequence>
<feature type="non-terminal residue" evidence="1">
    <location>
        <position position="1"/>
    </location>
</feature>
<keyword evidence="2" id="KW-1185">Reference proteome</keyword>
<reference evidence="1" key="1">
    <citation type="submission" date="2021-06" db="EMBL/GenBank/DDBJ databases">
        <authorList>
            <person name="Kallberg Y."/>
            <person name="Tangrot J."/>
            <person name="Rosling A."/>
        </authorList>
    </citation>
    <scope>NUCLEOTIDE SEQUENCE</scope>
    <source>
        <strain evidence="1">CL356</strain>
    </source>
</reference>
<name>A0ACA9PL09_9GLOM</name>
<organism evidence="1 2">
    <name type="scientific">Acaulospora colombiana</name>
    <dbReference type="NCBI Taxonomy" id="27376"/>
    <lineage>
        <taxon>Eukaryota</taxon>
        <taxon>Fungi</taxon>
        <taxon>Fungi incertae sedis</taxon>
        <taxon>Mucoromycota</taxon>
        <taxon>Glomeromycotina</taxon>
        <taxon>Glomeromycetes</taxon>
        <taxon>Diversisporales</taxon>
        <taxon>Acaulosporaceae</taxon>
        <taxon>Acaulospora</taxon>
    </lineage>
</organism>
<dbReference type="EMBL" id="CAJVPT010035443">
    <property type="protein sequence ID" value="CAG8711347.1"/>
    <property type="molecule type" value="Genomic_DNA"/>
</dbReference>
<protein>
    <submittedName>
        <fullName evidence="1">15418_t:CDS:1</fullName>
    </submittedName>
</protein>